<evidence type="ECO:0000313" key="2">
    <source>
        <dbReference type="EMBL" id="KOC90722.1"/>
    </source>
</evidence>
<reference evidence="4 5" key="1">
    <citation type="journal article" date="2015" name="Int. J. Syst. Evol. Microbiol.">
        <title>Erwinia iniecta sp. nov., isolated from Russian wheat aphids (Diuraphis noxia).</title>
        <authorList>
            <person name="Campillo T."/>
            <person name="Luna E."/>
            <person name="Portier P."/>
            <person name="Fischer-Le Saux M."/>
            <person name="Lapitan N."/>
            <person name="Tisserat N.A."/>
            <person name="Leach J.E."/>
        </authorList>
    </citation>
    <scope>NUCLEOTIDE SEQUENCE [LARGE SCALE GENOMIC DNA]</scope>
    <source>
        <strain evidence="2 5">B120</strain>
        <strain evidence="3 4">B149</strain>
    </source>
</reference>
<dbReference type="STRING" id="1560201.NG42_08290"/>
<dbReference type="RefSeq" id="WP_052898868.1">
    <property type="nucleotide sequence ID" value="NZ_JRXE01000009.1"/>
</dbReference>
<evidence type="ECO:0000313" key="4">
    <source>
        <dbReference type="Proteomes" id="UP000036851"/>
    </source>
</evidence>
<sequence length="69" mass="7426">MINNIAIATLLGLFLSTTALASTNDCAQQIRSHGSKAAANYEYINRIATPTGNHERANISAPRQLSQQL</sequence>
<feature type="signal peptide" evidence="1">
    <location>
        <begin position="1"/>
        <end position="21"/>
    </location>
</feature>
<dbReference type="Proteomes" id="UP000037088">
    <property type="component" value="Unassembled WGS sequence"/>
</dbReference>
<proteinExistence type="predicted"/>
<gene>
    <name evidence="2" type="ORF">NG42_08290</name>
    <name evidence="3" type="ORF">NG43_12145</name>
</gene>
<protein>
    <submittedName>
        <fullName evidence="2">Uncharacterized protein</fullName>
    </submittedName>
</protein>
<keyword evidence="1" id="KW-0732">Signal</keyword>
<accession>A0A0L7T5Q4</accession>
<comment type="caution">
    <text evidence="2">The sequence shown here is derived from an EMBL/GenBank/DDBJ whole genome shotgun (WGS) entry which is preliminary data.</text>
</comment>
<evidence type="ECO:0000313" key="5">
    <source>
        <dbReference type="Proteomes" id="UP000037088"/>
    </source>
</evidence>
<dbReference type="AlphaFoldDB" id="A0A0L7T5Q4"/>
<evidence type="ECO:0000256" key="1">
    <source>
        <dbReference type="SAM" id="SignalP"/>
    </source>
</evidence>
<dbReference type="EMBL" id="JRXF01000017">
    <property type="protein sequence ID" value="KOC93145.1"/>
    <property type="molecule type" value="Genomic_DNA"/>
</dbReference>
<dbReference type="Proteomes" id="UP000036851">
    <property type="component" value="Unassembled WGS sequence"/>
</dbReference>
<feature type="chain" id="PRO_5008219411" evidence="1">
    <location>
        <begin position="22"/>
        <end position="69"/>
    </location>
</feature>
<evidence type="ECO:0000313" key="3">
    <source>
        <dbReference type="EMBL" id="KOC93145.1"/>
    </source>
</evidence>
<dbReference type="EMBL" id="JRXE01000009">
    <property type="protein sequence ID" value="KOC90722.1"/>
    <property type="molecule type" value="Genomic_DNA"/>
</dbReference>
<dbReference type="OrthoDB" id="6541004at2"/>
<name>A0A0L7T5Q4_9GAMM</name>
<organism evidence="2 5">
    <name type="scientific">Winslowiella iniecta</name>
    <dbReference type="NCBI Taxonomy" id="1560201"/>
    <lineage>
        <taxon>Bacteria</taxon>
        <taxon>Pseudomonadati</taxon>
        <taxon>Pseudomonadota</taxon>
        <taxon>Gammaproteobacteria</taxon>
        <taxon>Enterobacterales</taxon>
        <taxon>Erwiniaceae</taxon>
        <taxon>Winslowiella</taxon>
    </lineage>
</organism>
<dbReference type="PATRIC" id="fig|1560201.3.peg.1764"/>
<keyword evidence="5" id="KW-1185">Reference proteome</keyword>